<sequence>MNSWFTHIFNILVGILIVVEGGVYIFMNNKDGDLHLRSMIMTVLLITAWAMSYRKQVTSDNPSAWLIVTIIIMIPMILPWLFFI</sequence>
<feature type="transmembrane region" description="Helical" evidence="1">
    <location>
        <begin position="34"/>
        <end position="52"/>
    </location>
</feature>
<feature type="transmembrane region" description="Helical" evidence="1">
    <location>
        <begin position="64"/>
        <end position="83"/>
    </location>
</feature>
<dbReference type="RefSeq" id="WP_160838828.1">
    <property type="nucleotide sequence ID" value="NZ_WMET01000004.1"/>
</dbReference>
<proteinExistence type="predicted"/>
<comment type="caution">
    <text evidence="2">The sequence shown here is derived from an EMBL/GenBank/DDBJ whole genome shotgun (WGS) entry which is preliminary data.</text>
</comment>
<reference evidence="2 3" key="1">
    <citation type="submission" date="2019-11" db="EMBL/GenBank/DDBJ databases">
        <title>Genome sequences of 17 halophilic strains isolated from different environments.</title>
        <authorList>
            <person name="Furrow R.E."/>
        </authorList>
    </citation>
    <scope>NUCLEOTIDE SEQUENCE [LARGE SCALE GENOMIC DNA]</scope>
    <source>
        <strain evidence="2 3">22511_23_Filter</strain>
    </source>
</reference>
<gene>
    <name evidence="2" type="ORF">GLW04_15370</name>
</gene>
<feature type="transmembrane region" description="Helical" evidence="1">
    <location>
        <begin position="6"/>
        <end position="27"/>
    </location>
</feature>
<protein>
    <submittedName>
        <fullName evidence="2">Uncharacterized protein</fullName>
    </submittedName>
</protein>
<evidence type="ECO:0000313" key="2">
    <source>
        <dbReference type="EMBL" id="MYL21280.1"/>
    </source>
</evidence>
<keyword evidence="1" id="KW-0472">Membrane</keyword>
<dbReference type="AlphaFoldDB" id="A0A845DUV0"/>
<name>A0A845DUV0_9BACI</name>
<dbReference type="Proteomes" id="UP000460949">
    <property type="component" value="Unassembled WGS sequence"/>
</dbReference>
<evidence type="ECO:0000256" key="1">
    <source>
        <dbReference type="SAM" id="Phobius"/>
    </source>
</evidence>
<keyword evidence="1" id="KW-1133">Transmembrane helix</keyword>
<keyword evidence="1" id="KW-0812">Transmembrane</keyword>
<accession>A0A845DUV0</accession>
<evidence type="ECO:0000313" key="3">
    <source>
        <dbReference type="Proteomes" id="UP000460949"/>
    </source>
</evidence>
<organism evidence="2 3">
    <name type="scientific">Halobacillus litoralis</name>
    <dbReference type="NCBI Taxonomy" id="45668"/>
    <lineage>
        <taxon>Bacteria</taxon>
        <taxon>Bacillati</taxon>
        <taxon>Bacillota</taxon>
        <taxon>Bacilli</taxon>
        <taxon>Bacillales</taxon>
        <taxon>Bacillaceae</taxon>
        <taxon>Halobacillus</taxon>
    </lineage>
</organism>
<dbReference type="EMBL" id="WMET01000004">
    <property type="protein sequence ID" value="MYL21280.1"/>
    <property type="molecule type" value="Genomic_DNA"/>
</dbReference>